<dbReference type="PANTHER" id="PTHR34817:SF2">
    <property type="entry name" value="NUCLEOTIDYLTRANSFERASE"/>
    <property type="match status" value="1"/>
</dbReference>
<dbReference type="RefSeq" id="WP_208018621.1">
    <property type="nucleotide sequence ID" value="NZ_JAGDQJ010000021.1"/>
</dbReference>
<comment type="caution">
    <text evidence="1">The sequence shown here is derived from an EMBL/GenBank/DDBJ whole genome shotgun (WGS) entry which is preliminary data.</text>
</comment>
<keyword evidence="2" id="KW-1185">Reference proteome</keyword>
<gene>
    <name evidence="1" type="ORF">J4P90_18525</name>
</gene>
<dbReference type="PANTHER" id="PTHR34817">
    <property type="entry name" value="NUCLEOTIDYLTRANSFERASE"/>
    <property type="match status" value="1"/>
</dbReference>
<protein>
    <submittedName>
        <fullName evidence="1">Nucleotidyltransferase domain-containing protein</fullName>
    </submittedName>
</protein>
<proteinExistence type="predicted"/>
<dbReference type="Proteomes" id="UP000677611">
    <property type="component" value="Unassembled WGS sequence"/>
</dbReference>
<evidence type="ECO:0000313" key="2">
    <source>
        <dbReference type="Proteomes" id="UP000677611"/>
    </source>
</evidence>
<name>A0ABS3P1V8_9BACI</name>
<sequence>MRDKIQLELEKIEKENDVNILFAVESGSRAWGFPSKDSDYDVRFVYIHQVDWYLSINEKRDVIEYPISDALDISGWDIRKALQLFAKSNPALLEWIRSPIFYSKNSDLPERLQKISEDDFDPKATMYHYLHMASKNYREFLQEESVKLKKYFYVLRPILACKWLEEKGTLPPVEFEKLMNELALKQNLLAEINDLLIKKKSGVELDAGPKITLLNEFLEEQISYYQEYVKEIEKGKGIEVEKLNDLFRDILFKRGTEHR</sequence>
<dbReference type="InterPro" id="IPR018775">
    <property type="entry name" value="RlaP"/>
</dbReference>
<dbReference type="EMBL" id="JAGDQJ010000021">
    <property type="protein sequence ID" value="MBO1627191.1"/>
    <property type="molecule type" value="Genomic_DNA"/>
</dbReference>
<organism evidence="1 2">
    <name type="scientific">Bacillus arachidis</name>
    <dbReference type="NCBI Taxonomy" id="2819290"/>
    <lineage>
        <taxon>Bacteria</taxon>
        <taxon>Bacillati</taxon>
        <taxon>Bacillota</taxon>
        <taxon>Bacilli</taxon>
        <taxon>Bacillales</taxon>
        <taxon>Bacillaceae</taxon>
        <taxon>Bacillus</taxon>
    </lineage>
</organism>
<reference evidence="1 2" key="1">
    <citation type="submission" date="2021-03" db="EMBL/GenBank/DDBJ databases">
        <title>Identification of novel Bacillus strains.</title>
        <authorList>
            <person name="Xiao Z."/>
            <person name="Li Y."/>
            <person name="Shen J."/>
        </authorList>
    </citation>
    <scope>NUCLEOTIDE SEQUENCE [LARGE SCALE GENOMIC DNA]</scope>
    <source>
        <strain evidence="1 2">SY8</strain>
    </source>
</reference>
<accession>A0ABS3P1V8</accession>
<dbReference type="Pfam" id="PF10127">
    <property type="entry name" value="RlaP"/>
    <property type="match status" value="1"/>
</dbReference>
<evidence type="ECO:0000313" key="1">
    <source>
        <dbReference type="EMBL" id="MBO1627191.1"/>
    </source>
</evidence>